<comment type="similarity">
    <text evidence="4">Belongs to the GST superfamily. Zeta family.</text>
</comment>
<dbReference type="SUPFAM" id="SSF47616">
    <property type="entry name" value="GST C-terminal domain-like"/>
    <property type="match status" value="1"/>
</dbReference>
<dbReference type="SUPFAM" id="SSF52833">
    <property type="entry name" value="Thioredoxin-like"/>
    <property type="match status" value="1"/>
</dbReference>
<keyword evidence="10" id="KW-0808">Transferase</keyword>
<dbReference type="Gene3D" id="3.40.30.10">
    <property type="entry name" value="Glutaredoxin"/>
    <property type="match status" value="1"/>
</dbReference>
<name>A0A3G2JSH7_BRAPC</name>
<protein>
    <recommendedName>
        <fullName evidence="5">maleylacetoacetate isomerase</fullName>
        <ecNumber evidence="5">5.2.1.2</ecNumber>
    </recommendedName>
</protein>
<keyword evidence="7" id="KW-0585">Phenylalanine catabolism</keyword>
<reference evidence="10" key="1">
    <citation type="journal article" date="2018" name="Comp. Biochem. Physiol. Part D Genomics Proteomics">
        <title>Genome-wide identification of the entire 90 glutathione S-transferase (GST) subfamily genes in four rotifer Brachionus species and transcriptional modulation in response to endocrine disrupting chemicals.</title>
        <authorList>
            <person name="Park J.C."/>
            <person name="Kim D.H."/>
            <person name="Lee M.C."/>
            <person name="Han J."/>
            <person name="Kim H.J."/>
            <person name="Hagiwara A."/>
            <person name="Hwang U.K."/>
            <person name="Park H.G."/>
            <person name="Lee J.S."/>
        </authorList>
    </citation>
    <scope>NUCLEOTIDE SEQUENCE</scope>
</reference>
<dbReference type="EMBL" id="MH189365">
    <property type="protein sequence ID" value="AYN44533.1"/>
    <property type="molecule type" value="mRNA"/>
</dbReference>
<dbReference type="InterPro" id="IPR036249">
    <property type="entry name" value="Thioredoxin-like_sf"/>
</dbReference>
<dbReference type="GO" id="GO:0006559">
    <property type="term" value="P:L-phenylalanine catabolic process"/>
    <property type="evidence" value="ECO:0007669"/>
    <property type="project" value="UniProtKB-UniPathway"/>
</dbReference>
<accession>A0A3G2JSH7</accession>
<organism evidence="10">
    <name type="scientific">Brachionus plicatilis</name>
    <name type="common">Marine rotifer</name>
    <name type="synonym">Brachionus muelleri</name>
    <dbReference type="NCBI Taxonomy" id="10195"/>
    <lineage>
        <taxon>Eukaryota</taxon>
        <taxon>Metazoa</taxon>
        <taxon>Spiralia</taxon>
        <taxon>Gnathifera</taxon>
        <taxon>Rotifera</taxon>
        <taxon>Eurotatoria</taxon>
        <taxon>Monogononta</taxon>
        <taxon>Pseudotrocha</taxon>
        <taxon>Ploima</taxon>
        <taxon>Brachionidae</taxon>
        <taxon>Brachionus</taxon>
    </lineage>
</organism>
<evidence type="ECO:0000256" key="1">
    <source>
        <dbReference type="ARBA" id="ARBA00001622"/>
    </source>
</evidence>
<dbReference type="GO" id="GO:0006749">
    <property type="term" value="P:glutathione metabolic process"/>
    <property type="evidence" value="ECO:0007669"/>
    <property type="project" value="TreeGrafter"/>
</dbReference>
<dbReference type="UniPathway" id="UPA00139">
    <property type="reaction ID" value="UER00340"/>
</dbReference>
<dbReference type="InterPro" id="IPR004045">
    <property type="entry name" value="Glutathione_S-Trfase_N"/>
</dbReference>
<feature type="domain" description="GST C-terminal" evidence="9">
    <location>
        <begin position="90"/>
        <end position="213"/>
    </location>
</feature>
<evidence type="ECO:0000313" key="10">
    <source>
        <dbReference type="EMBL" id="AYN44533.1"/>
    </source>
</evidence>
<dbReference type="PANTHER" id="PTHR42673">
    <property type="entry name" value="MALEYLACETOACETATE ISOMERASE"/>
    <property type="match status" value="1"/>
</dbReference>
<dbReference type="PANTHER" id="PTHR42673:SF4">
    <property type="entry name" value="MALEYLACETOACETATE ISOMERASE"/>
    <property type="match status" value="1"/>
</dbReference>
<dbReference type="PROSITE" id="PS50404">
    <property type="entry name" value="GST_NTER"/>
    <property type="match status" value="1"/>
</dbReference>
<evidence type="ECO:0000256" key="4">
    <source>
        <dbReference type="ARBA" id="ARBA00010007"/>
    </source>
</evidence>
<evidence type="ECO:0000256" key="3">
    <source>
        <dbReference type="ARBA" id="ARBA00004671"/>
    </source>
</evidence>
<dbReference type="GO" id="GO:0016034">
    <property type="term" value="F:maleylacetoacetate isomerase activity"/>
    <property type="evidence" value="ECO:0007669"/>
    <property type="project" value="UniProtKB-EC"/>
</dbReference>
<dbReference type="InterPro" id="IPR004046">
    <property type="entry name" value="GST_C"/>
</dbReference>
<dbReference type="Gene3D" id="1.20.1050.10">
    <property type="match status" value="1"/>
</dbReference>
<dbReference type="PROSITE" id="PS50405">
    <property type="entry name" value="GST_CTER"/>
    <property type="match status" value="1"/>
</dbReference>
<comment type="pathway">
    <text evidence="3">Amino-acid degradation; L-phenylalanine degradation; acetoacetate and fumarate from L-phenylalanine: step 5/6.</text>
</comment>
<evidence type="ECO:0000259" key="8">
    <source>
        <dbReference type="PROSITE" id="PS50404"/>
    </source>
</evidence>
<dbReference type="InterPro" id="IPR036282">
    <property type="entry name" value="Glutathione-S-Trfase_C_sf"/>
</dbReference>
<reference evidence="10" key="2">
    <citation type="submission" date="2018-04" db="EMBL/GenBank/DDBJ databases">
        <authorList>
            <person name="Lee J.-S."/>
        </authorList>
    </citation>
    <scope>NUCLEOTIDE SEQUENCE</scope>
</reference>
<evidence type="ECO:0000259" key="9">
    <source>
        <dbReference type="PROSITE" id="PS50405"/>
    </source>
</evidence>
<evidence type="ECO:0000256" key="2">
    <source>
        <dbReference type="ARBA" id="ARBA00001955"/>
    </source>
</evidence>
<dbReference type="Pfam" id="PF14497">
    <property type="entry name" value="GST_C_3"/>
    <property type="match status" value="1"/>
</dbReference>
<dbReference type="EC" id="5.2.1.2" evidence="5"/>
<dbReference type="GO" id="GO:0004364">
    <property type="term" value="F:glutathione transferase activity"/>
    <property type="evidence" value="ECO:0007669"/>
    <property type="project" value="TreeGrafter"/>
</dbReference>
<dbReference type="GO" id="GO:0005739">
    <property type="term" value="C:mitochondrion"/>
    <property type="evidence" value="ECO:0007669"/>
    <property type="project" value="TreeGrafter"/>
</dbReference>
<dbReference type="SFLD" id="SFLDS00019">
    <property type="entry name" value="Glutathione_Transferase_(cytos"/>
    <property type="match status" value="1"/>
</dbReference>
<comment type="cofactor">
    <cofactor evidence="2">
        <name>glutathione</name>
        <dbReference type="ChEBI" id="CHEBI:57925"/>
    </cofactor>
</comment>
<evidence type="ECO:0000256" key="6">
    <source>
        <dbReference type="ARBA" id="ARBA00022878"/>
    </source>
</evidence>
<proteinExistence type="evidence at transcript level"/>
<dbReference type="GO" id="GO:0006572">
    <property type="term" value="P:L-tyrosine catabolic process"/>
    <property type="evidence" value="ECO:0007669"/>
    <property type="project" value="UniProtKB-KW"/>
</dbReference>
<evidence type="ECO:0000256" key="7">
    <source>
        <dbReference type="ARBA" id="ARBA00023232"/>
    </source>
</evidence>
<dbReference type="InterPro" id="IPR010987">
    <property type="entry name" value="Glutathione-S-Trfase_C-like"/>
</dbReference>
<dbReference type="NCBIfam" id="TIGR01262">
    <property type="entry name" value="maiA"/>
    <property type="match status" value="1"/>
</dbReference>
<keyword evidence="6" id="KW-0828">Tyrosine catabolism</keyword>
<sequence length="213" mass="24500">MSLNKPILWNFYRGASWRVRIALAFKKIDYEYKSVNIDKGEQFTKEYENINPNNEIPTLQIDGFNLTQTMPIIEYLDETRPSEPKLIPVDSYLRCKARSIAEIVNSGMQPYQKVIKRLGKELGEEEKNARLELSTKKAFKAIESILAETSGKYCIGDSITIADIFLVPAVHAARLQKINLNHYPTISRITDRLDQLPEVIQTHPKKQVDFQQS</sequence>
<comment type="catalytic activity">
    <reaction evidence="1">
        <text>4-maleylacetoacetate = 4-fumarylacetoacetate</text>
        <dbReference type="Rhea" id="RHEA:14817"/>
        <dbReference type="ChEBI" id="CHEBI:17105"/>
        <dbReference type="ChEBI" id="CHEBI:18034"/>
        <dbReference type="EC" id="5.2.1.2"/>
    </reaction>
</comment>
<dbReference type="InterPro" id="IPR005955">
    <property type="entry name" value="GST_Zeta"/>
</dbReference>
<dbReference type="SFLD" id="SFLDG00358">
    <property type="entry name" value="Main_(cytGST)"/>
    <property type="match status" value="1"/>
</dbReference>
<feature type="domain" description="GST N-terminal" evidence="8">
    <location>
        <begin position="3"/>
        <end position="84"/>
    </location>
</feature>
<dbReference type="Pfam" id="PF02798">
    <property type="entry name" value="GST_N"/>
    <property type="match status" value="1"/>
</dbReference>
<dbReference type="AlphaFoldDB" id="A0A3G2JSH7"/>
<dbReference type="InterPro" id="IPR040079">
    <property type="entry name" value="Glutathione_S-Trfase"/>
</dbReference>
<evidence type="ECO:0000256" key="5">
    <source>
        <dbReference type="ARBA" id="ARBA00013199"/>
    </source>
</evidence>